<dbReference type="Proteomes" id="UP000285324">
    <property type="component" value="Unassembled WGS sequence"/>
</dbReference>
<evidence type="ECO:0000313" key="2">
    <source>
        <dbReference type="EMBL" id="RPJ90748.1"/>
    </source>
</evidence>
<evidence type="ECO:0000313" key="3">
    <source>
        <dbReference type="Proteomes" id="UP000285324"/>
    </source>
</evidence>
<keyword evidence="1" id="KW-0812">Transmembrane</keyword>
<organism evidence="2 3">
    <name type="scientific">Alcaligenes xylosoxydans xylosoxydans</name>
    <name type="common">Achromobacter xylosoxidans</name>
    <dbReference type="NCBI Taxonomy" id="85698"/>
    <lineage>
        <taxon>Bacteria</taxon>
        <taxon>Pseudomonadati</taxon>
        <taxon>Pseudomonadota</taxon>
        <taxon>Betaproteobacteria</taxon>
        <taxon>Burkholderiales</taxon>
        <taxon>Alcaligenaceae</taxon>
        <taxon>Achromobacter</taxon>
    </lineage>
</organism>
<accession>A0A424WC81</accession>
<gene>
    <name evidence="2" type="ORF">DY367_16435</name>
</gene>
<comment type="caution">
    <text evidence="2">The sequence shown here is derived from an EMBL/GenBank/DDBJ whole genome shotgun (WGS) entry which is preliminary data.</text>
</comment>
<reference evidence="2 3" key="1">
    <citation type="submission" date="2018-08" db="EMBL/GenBank/DDBJ databases">
        <title>Achromobacter xylosoxidans Genome sequencing and assembly.</title>
        <authorList>
            <person name="Wang R."/>
            <person name="Rensing C."/>
            <person name="Li Y."/>
        </authorList>
    </citation>
    <scope>NUCLEOTIDE SEQUENCE [LARGE SCALE GENOMIC DNA]</scope>
    <source>
        <strain evidence="2 3">GD003A</strain>
    </source>
</reference>
<feature type="transmembrane region" description="Helical" evidence="1">
    <location>
        <begin position="72"/>
        <end position="93"/>
    </location>
</feature>
<evidence type="ECO:0000256" key="1">
    <source>
        <dbReference type="SAM" id="Phobius"/>
    </source>
</evidence>
<dbReference type="EMBL" id="QVXO01000023">
    <property type="protein sequence ID" value="RPJ90748.1"/>
    <property type="molecule type" value="Genomic_DNA"/>
</dbReference>
<sequence length="113" mass="12598">MPRLTASKWFSWTGIVFAALYLAIVILCVAAALSAGGDDKGRFVLLQLPLALQLALLHELNLDRLLEGLSWVGGYLLIGLPTLALFYFAGWSLERLVRLAFRPFGDRRQARRP</sequence>
<name>A0A424WC81_ALCXX</name>
<protein>
    <submittedName>
        <fullName evidence="2">Uncharacterized protein</fullName>
    </submittedName>
</protein>
<dbReference type="RefSeq" id="WP_059374290.1">
    <property type="nucleotide sequence ID" value="NZ_CP061008.1"/>
</dbReference>
<keyword evidence="1" id="KW-0472">Membrane</keyword>
<keyword evidence="1" id="KW-1133">Transmembrane helix</keyword>
<dbReference type="AlphaFoldDB" id="A0A424WC81"/>
<feature type="transmembrane region" description="Helical" evidence="1">
    <location>
        <begin position="12"/>
        <end position="36"/>
    </location>
</feature>
<dbReference type="OrthoDB" id="6041136at2"/>
<proteinExistence type="predicted"/>